<dbReference type="SUPFAM" id="SSF56300">
    <property type="entry name" value="Metallo-dependent phosphatases"/>
    <property type="match status" value="1"/>
</dbReference>
<keyword evidence="1" id="KW-1133">Transmembrane helix</keyword>
<reference evidence="3 4" key="1">
    <citation type="submission" date="2019-04" db="EMBL/GenBank/DDBJ databases">
        <authorList>
            <person name="Embree M."/>
            <person name="Gaffney J.R."/>
        </authorList>
    </citation>
    <scope>NUCLEOTIDE SEQUENCE [LARGE SCALE GENOMIC DNA]</scope>
    <source>
        <strain evidence="3 4">JE7A12</strain>
    </source>
</reference>
<dbReference type="OrthoDB" id="9780884at2"/>
<proteinExistence type="predicted"/>
<dbReference type="KEGG" id="ruj:E5Z56_00175"/>
<keyword evidence="1" id="KW-0472">Membrane</keyword>
<feature type="transmembrane region" description="Helical" evidence="1">
    <location>
        <begin position="37"/>
        <end position="62"/>
    </location>
</feature>
<feature type="domain" description="Calcineurin-like phosphoesterase" evidence="2">
    <location>
        <begin position="158"/>
        <end position="340"/>
    </location>
</feature>
<gene>
    <name evidence="3" type="ORF">E5Z56_00175</name>
</gene>
<name>A0A4P8XSK0_9FIRM</name>
<dbReference type="AlphaFoldDB" id="A0A4P8XSK0"/>
<dbReference type="InterPro" id="IPR004843">
    <property type="entry name" value="Calcineurin-like_PHP"/>
</dbReference>
<keyword evidence="1" id="KW-0812">Transmembrane</keyword>
<dbReference type="PANTHER" id="PTHR31302">
    <property type="entry name" value="TRANSMEMBRANE PROTEIN WITH METALLOPHOSPHOESTERASE DOMAIN-RELATED"/>
    <property type="match status" value="1"/>
</dbReference>
<dbReference type="Pfam" id="PF00149">
    <property type="entry name" value="Metallophos"/>
    <property type="match status" value="1"/>
</dbReference>
<organism evidence="3 4">
    <name type="scientific">Ruminococcus bovis</name>
    <dbReference type="NCBI Taxonomy" id="2564099"/>
    <lineage>
        <taxon>Bacteria</taxon>
        <taxon>Bacillati</taxon>
        <taxon>Bacillota</taxon>
        <taxon>Clostridia</taxon>
        <taxon>Eubacteriales</taxon>
        <taxon>Oscillospiraceae</taxon>
        <taxon>Ruminococcus</taxon>
    </lineage>
</organism>
<evidence type="ECO:0000259" key="2">
    <source>
        <dbReference type="Pfam" id="PF00149"/>
    </source>
</evidence>
<evidence type="ECO:0000313" key="3">
    <source>
        <dbReference type="EMBL" id="QCT05875.1"/>
    </source>
</evidence>
<dbReference type="Gene3D" id="3.60.21.10">
    <property type="match status" value="1"/>
</dbReference>
<accession>A0A4P8XSK0</accession>
<dbReference type="EMBL" id="CP039381">
    <property type="protein sequence ID" value="QCT05875.1"/>
    <property type="molecule type" value="Genomic_DNA"/>
</dbReference>
<dbReference type="RefSeq" id="WP_138155982.1">
    <property type="nucleotide sequence ID" value="NZ_CP039381.1"/>
</dbReference>
<feature type="transmembrane region" description="Helical" evidence="1">
    <location>
        <begin position="74"/>
        <end position="95"/>
    </location>
</feature>
<evidence type="ECO:0000313" key="4">
    <source>
        <dbReference type="Proteomes" id="UP000301475"/>
    </source>
</evidence>
<dbReference type="Proteomes" id="UP000301475">
    <property type="component" value="Chromosome"/>
</dbReference>
<dbReference type="InterPro" id="IPR051158">
    <property type="entry name" value="Metallophosphoesterase_sf"/>
</dbReference>
<feature type="transmembrane region" description="Helical" evidence="1">
    <location>
        <begin position="115"/>
        <end position="134"/>
    </location>
</feature>
<dbReference type="GO" id="GO:0016787">
    <property type="term" value="F:hydrolase activity"/>
    <property type="evidence" value="ECO:0007669"/>
    <property type="project" value="InterPro"/>
</dbReference>
<evidence type="ECO:0000256" key="1">
    <source>
        <dbReference type="SAM" id="Phobius"/>
    </source>
</evidence>
<dbReference type="InterPro" id="IPR029052">
    <property type="entry name" value="Metallo-depent_PP-like"/>
</dbReference>
<keyword evidence="4" id="KW-1185">Reference proteome</keyword>
<protein>
    <submittedName>
        <fullName evidence="3">Metallophosphoesterase</fullName>
    </submittedName>
</protein>
<feature type="transmembrane region" description="Helical" evidence="1">
    <location>
        <begin position="6"/>
        <end position="25"/>
    </location>
</feature>
<dbReference type="PANTHER" id="PTHR31302:SF0">
    <property type="entry name" value="TRANSMEMBRANE PROTEIN WITH METALLOPHOSPHOESTERASE DOMAIN"/>
    <property type="match status" value="1"/>
</dbReference>
<sequence>MIALFLIPVYIVINIYILHRLKNFLIKCQETFSRKWLQVIIYIIYGIFAVSPIVGFLMPYGTETKRMATRVGNYWFALLIYTLIIVAIGHFLSILLRRVFKITPHNFFQIRKNSIISGILTLAIIGGVSAYGLYNARDIKVTDYNITVNKQVENVKSMKVVLLADLHMGYSIGVDQIEKMVKLVNEQKPDLVCIAGDIYDNDYNSLEDPDKLANLLSQMKSTYGTYACWGNHDVNQKILAGFTFSTGKTLEHDKRMDSFFKKAKINLLTDEVKLIDNKFYVAGRLDDEKPATGEVKKSADELLKGLDKSKPIFTIYHEPNELDELSKAGTDVLLCGHTHDGQIFPGNIFIKLFWENACGYLKKGNMHNIVTSGVGIYGPYIRVGTHAEICPITVNFK</sequence>